<evidence type="ECO:0000313" key="4">
    <source>
        <dbReference type="EMBL" id="KAJ5390145.1"/>
    </source>
</evidence>
<dbReference type="OrthoDB" id="5419608at2759"/>
<evidence type="ECO:0000256" key="3">
    <source>
        <dbReference type="SAM" id="SignalP"/>
    </source>
</evidence>
<protein>
    <submittedName>
        <fullName evidence="4">Uncharacterized protein</fullName>
    </submittedName>
</protein>
<sequence length="237" mass="24574">MYFMPLALYFAAIARAVPADTTNLGTPEVKTVTSEVTVTGSTVTAVETQTSSSDAEALSPIRPNADKFTTMTVSSNEEALSIIVSEEEALMPTYPSWVKSVLATAIPTTWEEAMETNVAFMNSELDREKSGILPDWYSSLPSDVKYIVTSDEAVYASELSTFKWPAFVISTPTATAGSSVTSLSSSTTMSTSGSGPTASQLNTATTSTSSGSAPVTTGGFAMGIVGGAGILGLALVL</sequence>
<dbReference type="EMBL" id="JAPZBS010000001">
    <property type="protein sequence ID" value="KAJ5390145.1"/>
    <property type="molecule type" value="Genomic_DNA"/>
</dbReference>
<feature type="signal peptide" evidence="3">
    <location>
        <begin position="1"/>
        <end position="19"/>
    </location>
</feature>
<reference evidence="4" key="2">
    <citation type="journal article" date="2023" name="IMA Fungus">
        <title>Comparative genomic study of the Penicillium genus elucidates a diverse pangenome and 15 lateral gene transfer events.</title>
        <authorList>
            <person name="Petersen C."/>
            <person name="Sorensen T."/>
            <person name="Nielsen M.R."/>
            <person name="Sondergaard T.E."/>
            <person name="Sorensen J.L."/>
            <person name="Fitzpatrick D.A."/>
            <person name="Frisvad J.C."/>
            <person name="Nielsen K.L."/>
        </authorList>
    </citation>
    <scope>NUCLEOTIDE SEQUENCE</scope>
    <source>
        <strain evidence="4">IBT 29864</strain>
    </source>
</reference>
<keyword evidence="2" id="KW-0472">Membrane</keyword>
<evidence type="ECO:0000256" key="1">
    <source>
        <dbReference type="SAM" id="MobiDB-lite"/>
    </source>
</evidence>
<organism evidence="4 5">
    <name type="scientific">Penicillium cataractarum</name>
    <dbReference type="NCBI Taxonomy" id="2100454"/>
    <lineage>
        <taxon>Eukaryota</taxon>
        <taxon>Fungi</taxon>
        <taxon>Dikarya</taxon>
        <taxon>Ascomycota</taxon>
        <taxon>Pezizomycotina</taxon>
        <taxon>Eurotiomycetes</taxon>
        <taxon>Eurotiomycetidae</taxon>
        <taxon>Eurotiales</taxon>
        <taxon>Aspergillaceae</taxon>
        <taxon>Penicillium</taxon>
    </lineage>
</organism>
<evidence type="ECO:0000313" key="5">
    <source>
        <dbReference type="Proteomes" id="UP001147782"/>
    </source>
</evidence>
<dbReference type="GeneID" id="81433321"/>
<evidence type="ECO:0000256" key="2">
    <source>
        <dbReference type="SAM" id="Phobius"/>
    </source>
</evidence>
<feature type="chain" id="PRO_5040779942" evidence="3">
    <location>
        <begin position="20"/>
        <end position="237"/>
    </location>
</feature>
<feature type="transmembrane region" description="Helical" evidence="2">
    <location>
        <begin position="215"/>
        <end position="236"/>
    </location>
</feature>
<keyword evidence="3" id="KW-0732">Signal</keyword>
<gene>
    <name evidence="4" type="ORF">N7496_001213</name>
</gene>
<comment type="caution">
    <text evidence="4">The sequence shown here is derived from an EMBL/GenBank/DDBJ whole genome shotgun (WGS) entry which is preliminary data.</text>
</comment>
<dbReference type="Proteomes" id="UP001147782">
    <property type="component" value="Unassembled WGS sequence"/>
</dbReference>
<dbReference type="RefSeq" id="XP_056560873.1">
    <property type="nucleotide sequence ID" value="XM_056694144.1"/>
</dbReference>
<keyword evidence="5" id="KW-1185">Reference proteome</keyword>
<reference evidence="4" key="1">
    <citation type="submission" date="2022-11" db="EMBL/GenBank/DDBJ databases">
        <authorList>
            <person name="Petersen C."/>
        </authorList>
    </citation>
    <scope>NUCLEOTIDE SEQUENCE</scope>
    <source>
        <strain evidence="4">IBT 29864</strain>
    </source>
</reference>
<dbReference type="AlphaFoldDB" id="A0A9W9VVU9"/>
<keyword evidence="2" id="KW-0812">Transmembrane</keyword>
<keyword evidence="2" id="KW-1133">Transmembrane helix</keyword>
<name>A0A9W9VVU9_9EURO</name>
<proteinExistence type="predicted"/>
<accession>A0A9W9VVU9</accession>
<feature type="region of interest" description="Disordered" evidence="1">
    <location>
        <begin position="176"/>
        <end position="212"/>
    </location>
</feature>